<dbReference type="EMBL" id="LR902863">
    <property type="protein sequence ID" value="CAD7251183.1"/>
    <property type="molecule type" value="Genomic_DNA"/>
</dbReference>
<accession>A0A7R9ABN7</accession>
<protein>
    <submittedName>
        <fullName evidence="7">Uncharacterized protein</fullName>
    </submittedName>
</protein>
<dbReference type="InterPro" id="IPR002159">
    <property type="entry name" value="CD36_fam"/>
</dbReference>
<dbReference type="Pfam" id="PF01130">
    <property type="entry name" value="CD36"/>
    <property type="match status" value="1"/>
</dbReference>
<keyword evidence="4" id="KW-1133">Transmembrane helix</keyword>
<keyword evidence="8" id="KW-1185">Reference proteome</keyword>
<keyword evidence="5" id="KW-0472">Membrane</keyword>
<reference evidence="7" key="1">
    <citation type="submission" date="2020-11" db="EMBL/GenBank/DDBJ databases">
        <authorList>
            <person name="Tran Van P."/>
        </authorList>
    </citation>
    <scope>NUCLEOTIDE SEQUENCE</scope>
</reference>
<name>A0A7R9ABN7_9CRUS</name>
<evidence type="ECO:0000313" key="8">
    <source>
        <dbReference type="Proteomes" id="UP000677054"/>
    </source>
</evidence>
<evidence type="ECO:0000256" key="3">
    <source>
        <dbReference type="ARBA" id="ARBA00022692"/>
    </source>
</evidence>
<evidence type="ECO:0000256" key="1">
    <source>
        <dbReference type="ARBA" id="ARBA00004370"/>
    </source>
</evidence>
<dbReference type="Proteomes" id="UP000677054">
    <property type="component" value="Unassembled WGS sequence"/>
</dbReference>
<gene>
    <name evidence="7" type="ORF">DSTB1V02_LOCUS10950</name>
</gene>
<evidence type="ECO:0000256" key="6">
    <source>
        <dbReference type="ARBA" id="ARBA00023180"/>
    </source>
</evidence>
<dbReference type="GO" id="GO:0016020">
    <property type="term" value="C:membrane"/>
    <property type="evidence" value="ECO:0007669"/>
    <property type="project" value="UniProtKB-SubCell"/>
</dbReference>
<sequence length="88" mass="10122">MKAICQEYLFIVEGRVELPASSRSNEENPTLIRGGCRRPSLPFGSREGEEKDLRRRIGKFWFFNVTNADEFLLGNPLELAEVGPYVFR</sequence>
<organism evidence="7">
    <name type="scientific">Darwinula stevensoni</name>
    <dbReference type="NCBI Taxonomy" id="69355"/>
    <lineage>
        <taxon>Eukaryota</taxon>
        <taxon>Metazoa</taxon>
        <taxon>Ecdysozoa</taxon>
        <taxon>Arthropoda</taxon>
        <taxon>Crustacea</taxon>
        <taxon>Oligostraca</taxon>
        <taxon>Ostracoda</taxon>
        <taxon>Podocopa</taxon>
        <taxon>Podocopida</taxon>
        <taxon>Darwinulocopina</taxon>
        <taxon>Darwinuloidea</taxon>
        <taxon>Darwinulidae</taxon>
        <taxon>Darwinula</taxon>
    </lineage>
</organism>
<dbReference type="EMBL" id="CAJPEV010003346">
    <property type="protein sequence ID" value="CAG0899548.1"/>
    <property type="molecule type" value="Genomic_DNA"/>
</dbReference>
<evidence type="ECO:0000256" key="2">
    <source>
        <dbReference type="ARBA" id="ARBA00010532"/>
    </source>
</evidence>
<proteinExistence type="inferred from homology"/>
<keyword evidence="6" id="KW-0325">Glycoprotein</keyword>
<comment type="similarity">
    <text evidence="2">Belongs to the CD36 family.</text>
</comment>
<evidence type="ECO:0000313" key="7">
    <source>
        <dbReference type="EMBL" id="CAD7251183.1"/>
    </source>
</evidence>
<comment type="subcellular location">
    <subcellularLocation>
        <location evidence="1">Membrane</location>
    </subcellularLocation>
</comment>
<keyword evidence="3" id="KW-0812">Transmembrane</keyword>
<evidence type="ECO:0000256" key="4">
    <source>
        <dbReference type="ARBA" id="ARBA00022989"/>
    </source>
</evidence>
<dbReference type="AlphaFoldDB" id="A0A7R9ABN7"/>
<evidence type="ECO:0000256" key="5">
    <source>
        <dbReference type="ARBA" id="ARBA00023136"/>
    </source>
</evidence>